<dbReference type="InterPro" id="IPR002656">
    <property type="entry name" value="Acyl_transf_3_dom"/>
</dbReference>
<dbReference type="Proteomes" id="UP000252081">
    <property type="component" value="Unassembled WGS sequence"/>
</dbReference>
<proteinExistence type="predicted"/>
<feature type="transmembrane region" description="Helical" evidence="1">
    <location>
        <begin position="237"/>
        <end position="254"/>
    </location>
</feature>
<evidence type="ECO:0000259" key="2">
    <source>
        <dbReference type="Pfam" id="PF01757"/>
    </source>
</evidence>
<evidence type="ECO:0000256" key="1">
    <source>
        <dbReference type="SAM" id="Phobius"/>
    </source>
</evidence>
<keyword evidence="1" id="KW-0812">Transmembrane</keyword>
<feature type="transmembrane region" description="Helical" evidence="1">
    <location>
        <begin position="319"/>
        <end position="338"/>
    </location>
</feature>
<dbReference type="AlphaFoldDB" id="A0A366L7Z9"/>
<dbReference type="Pfam" id="PF01757">
    <property type="entry name" value="Acyl_transf_3"/>
    <property type="match status" value="1"/>
</dbReference>
<feature type="transmembrane region" description="Helical" evidence="1">
    <location>
        <begin position="266"/>
        <end position="282"/>
    </location>
</feature>
<organism evidence="3 4">
    <name type="scientific">Pedobacter miscanthi</name>
    <dbReference type="NCBI Taxonomy" id="2259170"/>
    <lineage>
        <taxon>Bacteria</taxon>
        <taxon>Pseudomonadati</taxon>
        <taxon>Bacteroidota</taxon>
        <taxon>Sphingobacteriia</taxon>
        <taxon>Sphingobacteriales</taxon>
        <taxon>Sphingobacteriaceae</taxon>
        <taxon>Pedobacter</taxon>
    </lineage>
</organism>
<feature type="domain" description="Acyltransferase 3" evidence="2">
    <location>
        <begin position="19"/>
        <end position="333"/>
    </location>
</feature>
<feature type="transmembrane region" description="Helical" evidence="1">
    <location>
        <begin position="51"/>
        <end position="76"/>
    </location>
</feature>
<feature type="transmembrane region" description="Helical" evidence="1">
    <location>
        <begin position="294"/>
        <end position="313"/>
    </location>
</feature>
<dbReference type="InterPro" id="IPR050879">
    <property type="entry name" value="Acyltransferase_3"/>
</dbReference>
<feature type="transmembrane region" description="Helical" evidence="1">
    <location>
        <begin position="21"/>
        <end position="39"/>
    </location>
</feature>
<evidence type="ECO:0000313" key="4">
    <source>
        <dbReference type="Proteomes" id="UP000252081"/>
    </source>
</evidence>
<gene>
    <name evidence="3" type="ORF">DRW42_06090</name>
</gene>
<feature type="transmembrane region" description="Helical" evidence="1">
    <location>
        <begin position="88"/>
        <end position="113"/>
    </location>
</feature>
<evidence type="ECO:0000313" key="3">
    <source>
        <dbReference type="EMBL" id="RBQ10005.1"/>
    </source>
</evidence>
<dbReference type="GO" id="GO:0016747">
    <property type="term" value="F:acyltransferase activity, transferring groups other than amino-acyl groups"/>
    <property type="evidence" value="ECO:0007669"/>
    <property type="project" value="InterPro"/>
</dbReference>
<comment type="caution">
    <text evidence="3">The sequence shown here is derived from an EMBL/GenBank/DDBJ whole genome shotgun (WGS) entry which is preliminary data.</text>
</comment>
<sequence length="352" mass="40721">MNFTIYNSFEKNYSPKKNAIGFIRLILAIFVVIQHSFVLNGQIDPLSSLGLTSFGALGVDSFFILSGFLITASWLNSKSFLNYIWHRILRIFPAFWFCLVFTALIVAPVMALISGQIIDLHFIGNQATYIFKNLALNIYQPTIGNLTNNLVEKSLNGSLWTLFWEFSFYILLAISGIFGALEKRKWLLIGFTAIYILCYWLDPCKCTFFLKFFTNKSIAILPYYFLIGSIGFTFRKYIPDSTFLLIFCIILWIVDIKFNPNFPLNPFFLFYILLWLITNLPVKSIERFGDFSYGIYIYHFLIIQTIILASGNYVSAWEIFAITVPISLLMAYISWNMIEKKCLNLKNIFNGR</sequence>
<name>A0A366L7Z9_9SPHI</name>
<protein>
    <recommendedName>
        <fullName evidence="2">Acyltransferase 3 domain-containing protein</fullName>
    </recommendedName>
</protein>
<accession>A0A366L7Z9</accession>
<dbReference type="OrthoDB" id="290051at2"/>
<keyword evidence="4" id="KW-1185">Reference proteome</keyword>
<reference evidence="3 4" key="1">
    <citation type="submission" date="2018-07" db="EMBL/GenBank/DDBJ databases">
        <title>A draft genome of a endophytic bacteria, a new species of Pedobacter.</title>
        <authorList>
            <person name="Zhang Z.D."/>
            <person name="Chen Z.J."/>
        </authorList>
    </citation>
    <scope>NUCLEOTIDE SEQUENCE [LARGE SCALE GENOMIC DNA]</scope>
    <source>
        <strain evidence="3 4">RS10</strain>
    </source>
</reference>
<dbReference type="GO" id="GO:0000271">
    <property type="term" value="P:polysaccharide biosynthetic process"/>
    <property type="evidence" value="ECO:0007669"/>
    <property type="project" value="TreeGrafter"/>
</dbReference>
<feature type="transmembrane region" description="Helical" evidence="1">
    <location>
        <begin position="186"/>
        <end position="202"/>
    </location>
</feature>
<dbReference type="PANTHER" id="PTHR23028:SF53">
    <property type="entry name" value="ACYL_TRANSF_3 DOMAIN-CONTAINING PROTEIN"/>
    <property type="match status" value="1"/>
</dbReference>
<keyword evidence="1" id="KW-0472">Membrane</keyword>
<dbReference type="PANTHER" id="PTHR23028">
    <property type="entry name" value="ACETYLTRANSFERASE"/>
    <property type="match status" value="1"/>
</dbReference>
<dbReference type="GO" id="GO:0016020">
    <property type="term" value="C:membrane"/>
    <property type="evidence" value="ECO:0007669"/>
    <property type="project" value="TreeGrafter"/>
</dbReference>
<feature type="transmembrane region" description="Helical" evidence="1">
    <location>
        <begin position="159"/>
        <end position="179"/>
    </location>
</feature>
<keyword evidence="1" id="KW-1133">Transmembrane helix</keyword>
<dbReference type="RefSeq" id="WP_113947940.1">
    <property type="nucleotide sequence ID" value="NZ_QNQU01000004.1"/>
</dbReference>
<dbReference type="EMBL" id="QNQU01000004">
    <property type="protein sequence ID" value="RBQ10005.1"/>
    <property type="molecule type" value="Genomic_DNA"/>
</dbReference>